<accession>A0A4R8QSP0</accession>
<comment type="caution">
    <text evidence="1">The sequence shown here is derived from an EMBL/GenBank/DDBJ whole genome shotgun (WGS) entry which is preliminary data.</text>
</comment>
<organism evidence="1 2">
    <name type="scientific">Mycobacteroides franklinii</name>
    <dbReference type="NCBI Taxonomy" id="948102"/>
    <lineage>
        <taxon>Bacteria</taxon>
        <taxon>Bacillati</taxon>
        <taxon>Actinomycetota</taxon>
        <taxon>Actinomycetes</taxon>
        <taxon>Mycobacteriales</taxon>
        <taxon>Mycobacteriaceae</taxon>
        <taxon>Mycobacteroides</taxon>
    </lineage>
</organism>
<gene>
    <name evidence="1" type="ORF">CCUG63697_04842</name>
</gene>
<protein>
    <submittedName>
        <fullName evidence="1">Uncharacterized protein</fullName>
    </submittedName>
</protein>
<keyword evidence="2" id="KW-1185">Reference proteome</keyword>
<evidence type="ECO:0000313" key="2">
    <source>
        <dbReference type="Proteomes" id="UP000295165"/>
    </source>
</evidence>
<dbReference type="EMBL" id="PECC01000036">
    <property type="protein sequence ID" value="TDZ47066.1"/>
    <property type="molecule type" value="Genomic_DNA"/>
</dbReference>
<sequence>MPTDEHREYIKKIVDAAPPLTPEQRARLRELLRPVAVQPQVNRERDPR</sequence>
<dbReference type="RefSeq" id="WP_191987030.1">
    <property type="nucleotide sequence ID" value="NZ_PECB01000003.1"/>
</dbReference>
<evidence type="ECO:0000313" key="1">
    <source>
        <dbReference type="EMBL" id="TDZ47066.1"/>
    </source>
</evidence>
<name>A0A4R8QSP0_9MYCO</name>
<dbReference type="AlphaFoldDB" id="A0A4R8QSP0"/>
<dbReference type="Proteomes" id="UP000295165">
    <property type="component" value="Unassembled WGS sequence"/>
</dbReference>
<proteinExistence type="predicted"/>
<reference evidence="1 2" key="1">
    <citation type="journal article" date="2019" name="Sci. Rep.">
        <title>Extended insight into the Mycobacterium chelonae-abscessus complex through whole genome sequencing of Mycobacterium salmoniphilum outbreak and Mycobacterium salmoniphilum-like strains.</title>
        <authorList>
            <person name="Behra P.R.K."/>
            <person name="Das S."/>
            <person name="Pettersson B.M.F."/>
            <person name="Shirreff L."/>
            <person name="DuCote T."/>
            <person name="Jacobsson K.G."/>
            <person name="Ennis D.G."/>
            <person name="Kirsebom L.A."/>
        </authorList>
    </citation>
    <scope>NUCLEOTIDE SEQUENCE [LARGE SCALE GENOMIC DNA]</scope>
    <source>
        <strain evidence="1 2">CCUG 63697</strain>
    </source>
</reference>